<dbReference type="GO" id="GO:0039694">
    <property type="term" value="P:viral RNA genome replication"/>
    <property type="evidence" value="ECO:0007669"/>
    <property type="project" value="InterPro"/>
</dbReference>
<dbReference type="Gene3D" id="3.40.50.300">
    <property type="entry name" value="P-loop containing nucleotide triphosphate hydrolases"/>
    <property type="match status" value="1"/>
</dbReference>
<dbReference type="PROSITE" id="PS50507">
    <property type="entry name" value="RDRP_SSRNA_POS"/>
    <property type="match status" value="1"/>
</dbReference>
<dbReference type="GO" id="GO:0003968">
    <property type="term" value="F:RNA-directed RNA polymerase activity"/>
    <property type="evidence" value="ECO:0007669"/>
    <property type="project" value="UniProtKB-KW"/>
</dbReference>
<dbReference type="InterPro" id="IPR001788">
    <property type="entry name" value="RNA-dep_RNA_pol_alsuvir"/>
</dbReference>
<dbReference type="Pfam" id="PF00978">
    <property type="entry name" value="RdRP_2"/>
    <property type="match status" value="1"/>
</dbReference>
<proteinExistence type="predicted"/>
<reference evidence="6" key="1">
    <citation type="journal article" date="2016" name="J. Virol.">
        <title>Identification of diverse mycoviruses through metatranscriptomics characterization of the viromes of five major fungal plant pathogens.</title>
        <authorList>
            <person name="Marzano S.-Y.L."/>
            <person name="Nelson B.D."/>
            <person name="Ajayi-Oyetunde O."/>
            <person name="Bradley C.A."/>
            <person name="Hughes T.J."/>
            <person name="Hartman G.L."/>
            <person name="Eastburn D.M."/>
            <person name="Domier L.L."/>
        </authorList>
    </citation>
    <scope>NUCLEOTIDE SEQUENCE</scope>
    <source>
        <strain evidence="6">RsPSRV-Illinois1</strain>
    </source>
</reference>
<keyword evidence="6" id="KW-0696">RNA-directed RNA polymerase</keyword>
<feature type="domain" description="RdRp catalytic" evidence="5">
    <location>
        <begin position="508"/>
        <end position="615"/>
    </location>
</feature>
<keyword evidence="3" id="KW-0067">ATP-binding</keyword>
<evidence type="ECO:0000256" key="1">
    <source>
        <dbReference type="ARBA" id="ARBA00022679"/>
    </source>
</evidence>
<dbReference type="InterPro" id="IPR007094">
    <property type="entry name" value="RNA-dir_pol_PSvirus"/>
</dbReference>
<dbReference type="InterPro" id="IPR043502">
    <property type="entry name" value="DNA/RNA_pol_sf"/>
</dbReference>
<evidence type="ECO:0000256" key="3">
    <source>
        <dbReference type="ARBA" id="ARBA00022840"/>
    </source>
</evidence>
<name>A0A127AX86_9VIRU</name>
<dbReference type="SUPFAM" id="SSF52540">
    <property type="entry name" value="P-loop containing nucleoside triphosphate hydrolases"/>
    <property type="match status" value="1"/>
</dbReference>
<evidence type="ECO:0000256" key="2">
    <source>
        <dbReference type="ARBA" id="ARBA00022695"/>
    </source>
</evidence>
<feature type="non-terminal residue" evidence="6">
    <location>
        <position position="1"/>
    </location>
</feature>
<dbReference type="InterPro" id="IPR027351">
    <property type="entry name" value="(+)RNA_virus_helicase_core_dom"/>
</dbReference>
<dbReference type="Pfam" id="PF01443">
    <property type="entry name" value="Viral_helicase1"/>
    <property type="match status" value="1"/>
</dbReference>
<dbReference type="GO" id="GO:0006351">
    <property type="term" value="P:DNA-templated transcription"/>
    <property type="evidence" value="ECO:0007669"/>
    <property type="project" value="InterPro"/>
</dbReference>
<sequence>NMGAPGARVILLGDSLQGRYYPQVRPGVTYSLGDQRPELDYFRFASSAYQYWTYRVPQRVAACFHLPSYSREEGWVEISSRFVRRGRRSNRLALLCPSDADVNNYNYHNYTNVYTYTSPQGLEWDHIELLITNATLDIVSPNAIWTAITRAKKSVRLVYVCDRSRLQQIFDHPILGRLLGHLPPAPLFDLPDFAHYFRETPIATQPPAEIWGAKLRTLQEALTTWTTDRVDLLPPGLRALVNPILEPTLQELDINPGSAREDPVLTHLIPACNPMCWMLEEPVGPREQREMFHRETMGAQYNDVRRGQPLHPFTQLFPHQSASQDPTLLPLAVKKRLRFRSARANRRKFKAMNWLGPVVWDNFAEFLRLPDEPRPLDEHLFTLAVIDDLARKLEKPIGTLWNNLDRTDPEWSFNFMRCFVKSQRKCKAETMSRSPDYTGEGTSDLQAFFAKAGQTIVTSSTESLLKFGPINRYIRSIINPLIAENIYLHGGQTISHLDKWCRKWARVEPIVTIDYTAYDQSCTETTLAFETRLMEYCNIPGDLIDLYVLQKTTMNTQFGPSAVMRFTGEAFTYDFNTYWNIAYSATRYDLHPETICAFSGDDSLFFRNLQDKSNWTYFEKFFDLVGKVTRSPIPEFCGWWLTPEGVIRNPVLLAAKIVYRQALGDLELVLDSYFLEALFAYEISDKLWNVLPPAAIECQRFIIDFCFKHSRIVPHLSLTQVLQREQLMHLSILTLPARWLKELEALESSSLSMY</sequence>
<dbReference type="InterPro" id="IPR027417">
    <property type="entry name" value="P-loop_NTPase"/>
</dbReference>
<protein>
    <submittedName>
        <fullName evidence="6">Putative RNA-dependent RNA polymerase</fullName>
    </submittedName>
</protein>
<dbReference type="GO" id="GO:0003723">
    <property type="term" value="F:RNA binding"/>
    <property type="evidence" value="ECO:0007669"/>
    <property type="project" value="InterPro"/>
</dbReference>
<evidence type="ECO:0000259" key="5">
    <source>
        <dbReference type="PROSITE" id="PS50507"/>
    </source>
</evidence>
<accession>A0A127AX86</accession>
<keyword evidence="4" id="KW-0693">Viral RNA replication</keyword>
<dbReference type="GO" id="GO:0005524">
    <property type="term" value="F:ATP binding"/>
    <property type="evidence" value="ECO:0007669"/>
    <property type="project" value="UniProtKB-KW"/>
</dbReference>
<evidence type="ECO:0000256" key="4">
    <source>
        <dbReference type="ARBA" id="ARBA00022953"/>
    </source>
</evidence>
<organism evidence="6">
    <name type="scientific">Rhizoctonia solani positive-strand RNA virus 1</name>
    <dbReference type="NCBI Taxonomy" id="1807789"/>
    <lineage>
        <taxon>Viruses</taxon>
        <taxon>Riboviria</taxon>
    </lineage>
</organism>
<dbReference type="EMBL" id="KT823702">
    <property type="protein sequence ID" value="AMM45289.1"/>
    <property type="molecule type" value="Genomic_RNA"/>
</dbReference>
<keyword evidence="2" id="KW-0548">Nucleotidyltransferase</keyword>
<keyword evidence="3" id="KW-0547">Nucleotide-binding</keyword>
<keyword evidence="1" id="KW-0808">Transferase</keyword>
<dbReference type="SUPFAM" id="SSF56672">
    <property type="entry name" value="DNA/RNA polymerases"/>
    <property type="match status" value="1"/>
</dbReference>
<evidence type="ECO:0000313" key="6">
    <source>
        <dbReference type="EMBL" id="AMM45289.1"/>
    </source>
</evidence>